<keyword evidence="3" id="KW-0698">rRNA processing</keyword>
<evidence type="ECO:0000256" key="4">
    <source>
        <dbReference type="ARBA" id="ARBA00023242"/>
    </source>
</evidence>
<name>A0AAU9S773_THLAR</name>
<evidence type="ECO:0000256" key="2">
    <source>
        <dbReference type="ARBA" id="ARBA00008105"/>
    </source>
</evidence>
<feature type="non-terminal residue" evidence="5">
    <location>
        <position position="1"/>
    </location>
</feature>
<gene>
    <name evidence="5" type="ORF">TAV2_LOCUS13981</name>
</gene>
<dbReference type="Proteomes" id="UP000836841">
    <property type="component" value="Chromosome 4"/>
</dbReference>
<evidence type="ECO:0008006" key="7">
    <source>
        <dbReference type="Google" id="ProtNLM"/>
    </source>
</evidence>
<keyword evidence="6" id="KW-1185">Reference proteome</keyword>
<dbReference type="AlphaFoldDB" id="A0AAU9S773"/>
<organism evidence="5 6">
    <name type="scientific">Thlaspi arvense</name>
    <name type="common">Field penny-cress</name>
    <dbReference type="NCBI Taxonomy" id="13288"/>
    <lineage>
        <taxon>Eukaryota</taxon>
        <taxon>Viridiplantae</taxon>
        <taxon>Streptophyta</taxon>
        <taxon>Embryophyta</taxon>
        <taxon>Tracheophyta</taxon>
        <taxon>Spermatophyta</taxon>
        <taxon>Magnoliopsida</taxon>
        <taxon>eudicotyledons</taxon>
        <taxon>Gunneridae</taxon>
        <taxon>Pentapetalae</taxon>
        <taxon>rosids</taxon>
        <taxon>malvids</taxon>
        <taxon>Brassicales</taxon>
        <taxon>Brassicaceae</taxon>
        <taxon>Thlaspideae</taxon>
        <taxon>Thlaspi</taxon>
    </lineage>
</organism>
<comment type="similarity">
    <text evidence="2">Belongs to the UTP11 family.</text>
</comment>
<evidence type="ECO:0000256" key="1">
    <source>
        <dbReference type="ARBA" id="ARBA00004604"/>
    </source>
</evidence>
<dbReference type="EMBL" id="OU466860">
    <property type="protein sequence ID" value="CAH2059722.1"/>
    <property type="molecule type" value="Genomic_DNA"/>
</dbReference>
<dbReference type="InterPro" id="IPR007144">
    <property type="entry name" value="SSU_processome_Utp11"/>
</dbReference>
<feature type="non-terminal residue" evidence="5">
    <location>
        <position position="186"/>
    </location>
</feature>
<accession>A0AAU9S773</accession>
<sequence>TIDNDLAAWHFPLHGFCAPIDQQLSSSFRSVLDVFFRSRQTCCCCVMLFHSQLIRSDFYCLASLRKMFGLLEKHNSYVIRVKPYHQNENIKRKLKQKTAFKNPYEIMFFREKRNKYNAEELMIIKTQDIEYVFQKWWSEKNKKSSISLYHCNVLRVIRAVDMCTLQKTDSISPKTGILQQSLRLTS</sequence>
<dbReference type="Pfam" id="PF03998">
    <property type="entry name" value="Utp11"/>
    <property type="match status" value="1"/>
</dbReference>
<evidence type="ECO:0000313" key="6">
    <source>
        <dbReference type="Proteomes" id="UP000836841"/>
    </source>
</evidence>
<dbReference type="GO" id="GO:0032040">
    <property type="term" value="C:small-subunit processome"/>
    <property type="evidence" value="ECO:0007669"/>
    <property type="project" value="InterPro"/>
</dbReference>
<evidence type="ECO:0000256" key="3">
    <source>
        <dbReference type="ARBA" id="ARBA00022552"/>
    </source>
</evidence>
<reference evidence="5 6" key="1">
    <citation type="submission" date="2022-03" db="EMBL/GenBank/DDBJ databases">
        <authorList>
            <person name="Nunn A."/>
            <person name="Chopra R."/>
            <person name="Nunn A."/>
            <person name="Contreras Garrido A."/>
        </authorList>
    </citation>
    <scope>NUCLEOTIDE SEQUENCE [LARGE SCALE GENOMIC DNA]</scope>
</reference>
<dbReference type="PANTHER" id="PTHR12838">
    <property type="entry name" value="U3 SMALL NUCLEOLAR RNA-ASSOCIATED PROTEIN 11"/>
    <property type="match status" value="1"/>
</dbReference>
<protein>
    <recommendedName>
        <fullName evidence="7">Maturase K</fullName>
    </recommendedName>
</protein>
<dbReference type="GO" id="GO:0006364">
    <property type="term" value="P:rRNA processing"/>
    <property type="evidence" value="ECO:0007669"/>
    <property type="project" value="UniProtKB-KW"/>
</dbReference>
<comment type="subcellular location">
    <subcellularLocation>
        <location evidence="1">Nucleus</location>
        <location evidence="1">Nucleolus</location>
    </subcellularLocation>
</comment>
<evidence type="ECO:0000313" key="5">
    <source>
        <dbReference type="EMBL" id="CAH2059722.1"/>
    </source>
</evidence>
<dbReference type="PANTHER" id="PTHR12838:SF0">
    <property type="entry name" value="U3 SMALL NUCLEOLAR RNA-ASSOCIATED PROTEIN 11-RELATED"/>
    <property type="match status" value="1"/>
</dbReference>
<keyword evidence="4" id="KW-0539">Nucleus</keyword>
<proteinExistence type="inferred from homology"/>